<dbReference type="Gene3D" id="1.20.120.1770">
    <property type="match status" value="1"/>
</dbReference>
<dbReference type="GO" id="GO:0016020">
    <property type="term" value="C:membrane"/>
    <property type="evidence" value="ECO:0007669"/>
    <property type="project" value="UniProtKB-SubCell"/>
</dbReference>
<feature type="transmembrane region" description="Helical" evidence="7">
    <location>
        <begin position="292"/>
        <end position="313"/>
    </location>
</feature>
<dbReference type="CDD" id="cd08760">
    <property type="entry name" value="Cyt_b561_FRRS1_like"/>
    <property type="match status" value="1"/>
</dbReference>
<dbReference type="Proteomes" id="UP000054498">
    <property type="component" value="Unassembled WGS sequence"/>
</dbReference>
<keyword evidence="10" id="KW-1185">Reference proteome</keyword>
<evidence type="ECO:0000313" key="10">
    <source>
        <dbReference type="Proteomes" id="UP000054498"/>
    </source>
</evidence>
<dbReference type="KEGG" id="mng:MNEG_11725"/>
<sequence length="354" mass="35493">MFPATAVIGRPGEAQPVGVYALKAYRVDPSDAVAGFATNLGFSASPNGVKTLCFTVPAKDSAAPAAGRRRLRQQAGAPAGAVDVSGPLNVNWAHGASSALAVHTDKGSAVLSLQGGGAAAAGAGGPSAERAAAVLIAHGALMAAAFLLLMPAAAIAARHKWLSGAPDATVGGRVRGGWFQAHRSMQILALMAAITAFIVIFQTNGWLPGGPGFEIFSAHRALGIATFALALAQGALGAARPALGAAPSPRRLRWYGAHAGLGWSVIALGTVTCYLGIATLSTLGTTQDVMSAWLGPALAVTSTLLLLGGALELRKWRLQASGRYDPLTHQVHAPGHVGKAGIPITAAAPAGAAA</sequence>
<dbReference type="PANTHER" id="PTHR23130:SF171">
    <property type="entry name" value="OS01G0895300 PROTEIN"/>
    <property type="match status" value="1"/>
</dbReference>
<evidence type="ECO:0000313" key="9">
    <source>
        <dbReference type="EMBL" id="KIY96234.1"/>
    </source>
</evidence>
<dbReference type="InterPro" id="IPR006593">
    <property type="entry name" value="Cyt_b561/ferric_Rdtase_TM"/>
</dbReference>
<feature type="transmembrane region" description="Helical" evidence="7">
    <location>
        <begin position="219"/>
        <end position="239"/>
    </location>
</feature>
<evidence type="ECO:0000256" key="1">
    <source>
        <dbReference type="ARBA" id="ARBA00004370"/>
    </source>
</evidence>
<evidence type="ECO:0000256" key="7">
    <source>
        <dbReference type="SAM" id="Phobius"/>
    </source>
</evidence>
<feature type="transmembrane region" description="Helical" evidence="7">
    <location>
        <begin position="260"/>
        <end position="280"/>
    </location>
</feature>
<protein>
    <recommendedName>
        <fullName evidence="8">Cytochrome b561 domain-containing protein</fullName>
    </recommendedName>
</protein>
<keyword evidence="5 7" id="KW-1133">Transmembrane helix</keyword>
<dbReference type="PROSITE" id="PS50939">
    <property type="entry name" value="CYTOCHROME_B561"/>
    <property type="match status" value="1"/>
</dbReference>
<proteinExistence type="predicted"/>
<dbReference type="OrthoDB" id="2419613at2759"/>
<dbReference type="Pfam" id="PF03188">
    <property type="entry name" value="Cytochrom_B561"/>
    <property type="match status" value="1"/>
</dbReference>
<keyword evidence="2" id="KW-0813">Transport</keyword>
<dbReference type="STRING" id="145388.A0A0D2LXV6"/>
<dbReference type="SMART" id="SM00665">
    <property type="entry name" value="B561"/>
    <property type="match status" value="1"/>
</dbReference>
<evidence type="ECO:0000256" key="6">
    <source>
        <dbReference type="ARBA" id="ARBA00023136"/>
    </source>
</evidence>
<dbReference type="RefSeq" id="XP_013895254.1">
    <property type="nucleotide sequence ID" value="XM_014039800.1"/>
</dbReference>
<feature type="transmembrane region" description="Helical" evidence="7">
    <location>
        <begin position="135"/>
        <end position="157"/>
    </location>
</feature>
<keyword evidence="6 7" id="KW-0472">Membrane</keyword>
<feature type="transmembrane region" description="Helical" evidence="7">
    <location>
        <begin position="187"/>
        <end position="207"/>
    </location>
</feature>
<gene>
    <name evidence="9" type="ORF">MNEG_11725</name>
</gene>
<evidence type="ECO:0000256" key="3">
    <source>
        <dbReference type="ARBA" id="ARBA00022692"/>
    </source>
</evidence>
<accession>A0A0D2LXV6</accession>
<keyword evidence="4" id="KW-0249">Electron transport</keyword>
<dbReference type="EMBL" id="KK103099">
    <property type="protein sequence ID" value="KIY96234.1"/>
    <property type="molecule type" value="Genomic_DNA"/>
</dbReference>
<keyword evidence="3 7" id="KW-0812">Transmembrane</keyword>
<comment type="subcellular location">
    <subcellularLocation>
        <location evidence="1">Membrane</location>
    </subcellularLocation>
</comment>
<dbReference type="AlphaFoldDB" id="A0A0D2LXV6"/>
<dbReference type="GeneID" id="25729016"/>
<evidence type="ECO:0000256" key="4">
    <source>
        <dbReference type="ARBA" id="ARBA00022982"/>
    </source>
</evidence>
<name>A0A0D2LXV6_9CHLO</name>
<feature type="domain" description="Cytochrome b561" evidence="8">
    <location>
        <begin position="94"/>
        <end position="314"/>
    </location>
</feature>
<evidence type="ECO:0000256" key="5">
    <source>
        <dbReference type="ARBA" id="ARBA00022989"/>
    </source>
</evidence>
<organism evidence="9 10">
    <name type="scientific">Monoraphidium neglectum</name>
    <dbReference type="NCBI Taxonomy" id="145388"/>
    <lineage>
        <taxon>Eukaryota</taxon>
        <taxon>Viridiplantae</taxon>
        <taxon>Chlorophyta</taxon>
        <taxon>core chlorophytes</taxon>
        <taxon>Chlorophyceae</taxon>
        <taxon>CS clade</taxon>
        <taxon>Sphaeropleales</taxon>
        <taxon>Selenastraceae</taxon>
        <taxon>Monoraphidium</taxon>
    </lineage>
</organism>
<dbReference type="PANTHER" id="PTHR23130">
    <property type="entry name" value="CYTOCHROME B561 AND DOMON DOMAIN-CONTAINING PROTEIN"/>
    <property type="match status" value="1"/>
</dbReference>
<evidence type="ECO:0000259" key="8">
    <source>
        <dbReference type="PROSITE" id="PS50939"/>
    </source>
</evidence>
<reference evidence="9 10" key="1">
    <citation type="journal article" date="2013" name="BMC Genomics">
        <title>Reconstruction of the lipid metabolism for the microalga Monoraphidium neglectum from its genome sequence reveals characteristics suitable for biofuel production.</title>
        <authorList>
            <person name="Bogen C."/>
            <person name="Al-Dilaimi A."/>
            <person name="Albersmeier A."/>
            <person name="Wichmann J."/>
            <person name="Grundmann M."/>
            <person name="Rupp O."/>
            <person name="Lauersen K.J."/>
            <person name="Blifernez-Klassen O."/>
            <person name="Kalinowski J."/>
            <person name="Goesmann A."/>
            <person name="Mussgnug J.H."/>
            <person name="Kruse O."/>
        </authorList>
    </citation>
    <scope>NUCLEOTIDE SEQUENCE [LARGE SCALE GENOMIC DNA]</scope>
    <source>
        <strain evidence="9 10">SAG 48.87</strain>
    </source>
</reference>
<evidence type="ECO:0000256" key="2">
    <source>
        <dbReference type="ARBA" id="ARBA00022448"/>
    </source>
</evidence>